<evidence type="ECO:0000259" key="3">
    <source>
        <dbReference type="PROSITE" id="PS50927"/>
    </source>
</evidence>
<feature type="transmembrane region" description="Helical" evidence="2">
    <location>
        <begin position="153"/>
        <end position="172"/>
    </location>
</feature>
<dbReference type="Gene3D" id="2.90.10.10">
    <property type="entry name" value="Bulb-type lectin domain"/>
    <property type="match status" value="2"/>
</dbReference>
<name>A0A101N0Q4_9ACTN</name>
<sequence length="370" mass="37713">MSAQRNAGDATSPGTAQGAPQIRVAVALPASSEPPEGTLTPGRITATGPDTTNGEPAQHEPTVAGSGPEKAAEEEPGPTTTLSDKAAAREADEALVPGEADRAETDGGAAAPQARSEADEAATAMASVSTAAEGPSGDADAGESRGGRPKKPMLAAAGIVGAVLVAVPFLLMGGQDDDTKQKTANSVGREDSDTLLGANAAQEAPEDYATQTPSVTPSKKAAKKSAKPSPAESTPSVNKAADTKSKPTHSATPSAKATRPKAPVWTSTSVTAPSTLSVGESWSTNRIKMVMQADGNLVVYNEKGKATWASMTFGENHTARFQTDGNLVIHNGDDRPIWGADVWGHPGAKLILRTDGKVVIMDGTTMTWST</sequence>
<dbReference type="SUPFAM" id="SSF51110">
    <property type="entry name" value="alpha-D-mannose-specific plant lectins"/>
    <property type="match status" value="1"/>
</dbReference>
<reference evidence="4 5" key="1">
    <citation type="submission" date="2015-10" db="EMBL/GenBank/DDBJ databases">
        <title>Draft genome sequence of Streptomyces pseudovenezuelae DSM 40212, type strain for the species Streptomyces pseudovenezuelae.</title>
        <authorList>
            <person name="Ruckert C."/>
            <person name="Winkler A."/>
            <person name="Kalinowski J."/>
            <person name="Kampfer P."/>
            <person name="Glaeser S."/>
        </authorList>
    </citation>
    <scope>NUCLEOTIDE SEQUENCE [LARGE SCALE GENOMIC DNA]</scope>
    <source>
        <strain evidence="4 5">DSM 40212</strain>
    </source>
</reference>
<feature type="compositionally biased region" description="Low complexity" evidence="1">
    <location>
        <begin position="121"/>
        <end position="132"/>
    </location>
</feature>
<dbReference type="OrthoDB" id="516973at2"/>
<feature type="domain" description="Bulb-type lectin" evidence="3">
    <location>
        <begin position="267"/>
        <end position="370"/>
    </location>
</feature>
<proteinExistence type="predicted"/>
<dbReference type="Proteomes" id="UP000053039">
    <property type="component" value="Unassembled WGS sequence"/>
</dbReference>
<keyword evidence="2" id="KW-1133">Transmembrane helix</keyword>
<dbReference type="SMART" id="SM00108">
    <property type="entry name" value="B_lectin"/>
    <property type="match status" value="1"/>
</dbReference>
<gene>
    <name evidence="4" type="ORF">AQI94_31355</name>
</gene>
<accession>A0A101N0Q4</accession>
<protein>
    <recommendedName>
        <fullName evidence="3">Bulb-type lectin domain-containing protein</fullName>
    </recommendedName>
</protein>
<dbReference type="EMBL" id="LMWM01000031">
    <property type="protein sequence ID" value="KUM84384.1"/>
    <property type="molecule type" value="Genomic_DNA"/>
</dbReference>
<feature type="region of interest" description="Disordered" evidence="1">
    <location>
        <begin position="1"/>
        <end position="151"/>
    </location>
</feature>
<keyword evidence="2" id="KW-0472">Membrane</keyword>
<dbReference type="PROSITE" id="PS50927">
    <property type="entry name" value="BULB_LECTIN"/>
    <property type="match status" value="1"/>
</dbReference>
<organism evidence="4 5">
    <name type="scientific">Streptomyces pseudovenezuelae</name>
    <dbReference type="NCBI Taxonomy" id="67350"/>
    <lineage>
        <taxon>Bacteria</taxon>
        <taxon>Bacillati</taxon>
        <taxon>Actinomycetota</taxon>
        <taxon>Actinomycetes</taxon>
        <taxon>Kitasatosporales</taxon>
        <taxon>Streptomycetaceae</taxon>
        <taxon>Streptomyces</taxon>
        <taxon>Streptomyces aurantiacus group</taxon>
    </lineage>
</organism>
<evidence type="ECO:0000256" key="2">
    <source>
        <dbReference type="SAM" id="Phobius"/>
    </source>
</evidence>
<dbReference type="RefSeq" id="WP_051832806.1">
    <property type="nucleotide sequence ID" value="NZ_KQ948150.1"/>
</dbReference>
<feature type="compositionally biased region" description="Low complexity" evidence="1">
    <location>
        <begin position="227"/>
        <end position="236"/>
    </location>
</feature>
<dbReference type="InterPro" id="IPR036426">
    <property type="entry name" value="Bulb-type_lectin_dom_sf"/>
</dbReference>
<dbReference type="AlphaFoldDB" id="A0A101N0Q4"/>
<dbReference type="InterPro" id="IPR001480">
    <property type="entry name" value="Bulb-type_lectin_dom"/>
</dbReference>
<evidence type="ECO:0000313" key="4">
    <source>
        <dbReference type="EMBL" id="KUM84384.1"/>
    </source>
</evidence>
<feature type="region of interest" description="Disordered" evidence="1">
    <location>
        <begin position="174"/>
        <end position="268"/>
    </location>
</feature>
<evidence type="ECO:0000256" key="1">
    <source>
        <dbReference type="SAM" id="MobiDB-lite"/>
    </source>
</evidence>
<keyword evidence="2" id="KW-0812">Transmembrane</keyword>
<evidence type="ECO:0000313" key="5">
    <source>
        <dbReference type="Proteomes" id="UP000053039"/>
    </source>
</evidence>
<comment type="caution">
    <text evidence="4">The sequence shown here is derived from an EMBL/GenBank/DDBJ whole genome shotgun (WGS) entry which is preliminary data.</text>
</comment>